<protein>
    <submittedName>
        <fullName evidence="2">Uncharacterized protein</fullName>
    </submittedName>
</protein>
<accession>A0A8S1PQR2</accession>
<sequence>MDQHLPQAYSGSSFESSLSSSDNSQGEENADQLNHKFVFLENPSYCFICKQSFDSSICEHEESDDHERFTGLFILKYVFMIILSDTLFQWQQRRVIRMLTRSFWNYQHLHQHLYTTKGSPDYVKYVDQLFSSYSPLYKQLSRQEQLVYQVEFSEFYQFAYEHHFRTVNTSCLQQYVNLKVGSKKPINLDALMMLTSQFGLQFQKLKLKSNIIIENDKCSDIYSFEIQLGACKFMSALDKYNDFIRIRFFLSMFKFTQINLSSLFTLTVDEVQVYDQQFLFRIQSNLNFVTFCLQFEKLPEIVTTFLKQRCSIASKDIKVFVFESSFDEDYQTLINKLKGDYKHDKQFVQFLEIVSIRQMKHVIRDQLNSTQVISKLKQQQDLNQYENWITHLNCKIQKKKNLYFRMSSYRPEFLASKT</sequence>
<feature type="compositionally biased region" description="Low complexity" evidence="1">
    <location>
        <begin position="10"/>
        <end position="24"/>
    </location>
</feature>
<evidence type="ECO:0000256" key="1">
    <source>
        <dbReference type="SAM" id="MobiDB-lite"/>
    </source>
</evidence>
<organism evidence="2 3">
    <name type="scientific">Paramecium primaurelia</name>
    <dbReference type="NCBI Taxonomy" id="5886"/>
    <lineage>
        <taxon>Eukaryota</taxon>
        <taxon>Sar</taxon>
        <taxon>Alveolata</taxon>
        <taxon>Ciliophora</taxon>
        <taxon>Intramacronucleata</taxon>
        <taxon>Oligohymenophorea</taxon>
        <taxon>Peniculida</taxon>
        <taxon>Parameciidae</taxon>
        <taxon>Paramecium</taxon>
    </lineage>
</organism>
<proteinExistence type="predicted"/>
<dbReference type="OMA" id="YENWITH"/>
<dbReference type="AlphaFoldDB" id="A0A8S1PQR2"/>
<keyword evidence="3" id="KW-1185">Reference proteome</keyword>
<feature type="region of interest" description="Disordered" evidence="1">
    <location>
        <begin position="1"/>
        <end position="28"/>
    </location>
</feature>
<dbReference type="Proteomes" id="UP000688137">
    <property type="component" value="Unassembled WGS sequence"/>
</dbReference>
<name>A0A8S1PQR2_PARPR</name>
<evidence type="ECO:0000313" key="3">
    <source>
        <dbReference type="Proteomes" id="UP000688137"/>
    </source>
</evidence>
<dbReference type="EMBL" id="CAJJDM010000129">
    <property type="protein sequence ID" value="CAD8105244.1"/>
    <property type="molecule type" value="Genomic_DNA"/>
</dbReference>
<reference evidence="2" key="1">
    <citation type="submission" date="2021-01" db="EMBL/GenBank/DDBJ databases">
        <authorList>
            <consortium name="Genoscope - CEA"/>
            <person name="William W."/>
        </authorList>
    </citation>
    <scope>NUCLEOTIDE SEQUENCE</scope>
</reference>
<evidence type="ECO:0000313" key="2">
    <source>
        <dbReference type="EMBL" id="CAD8105244.1"/>
    </source>
</evidence>
<gene>
    <name evidence="2" type="ORF">PPRIM_AZ9-3.1.T1260134</name>
</gene>
<comment type="caution">
    <text evidence="2">The sequence shown here is derived from an EMBL/GenBank/DDBJ whole genome shotgun (WGS) entry which is preliminary data.</text>
</comment>